<evidence type="ECO:0000313" key="10">
    <source>
        <dbReference type="Proteomes" id="UP001149090"/>
    </source>
</evidence>
<feature type="region of interest" description="Disordered" evidence="6">
    <location>
        <begin position="276"/>
        <end position="311"/>
    </location>
</feature>
<keyword evidence="10" id="KW-1185">Reference proteome</keyword>
<feature type="transmembrane region" description="Helical" evidence="7">
    <location>
        <begin position="195"/>
        <end position="216"/>
    </location>
</feature>
<dbReference type="GO" id="GO:0005783">
    <property type="term" value="C:endoplasmic reticulum"/>
    <property type="evidence" value="ECO:0007669"/>
    <property type="project" value="TreeGrafter"/>
</dbReference>
<dbReference type="InterPro" id="IPR016439">
    <property type="entry name" value="Lag1/Lac1-like"/>
</dbReference>
<feature type="compositionally biased region" description="Basic and acidic residues" evidence="6">
    <location>
        <begin position="299"/>
        <end position="311"/>
    </location>
</feature>
<evidence type="ECO:0000256" key="4">
    <source>
        <dbReference type="ARBA" id="ARBA00023136"/>
    </source>
</evidence>
<dbReference type="GO" id="GO:0016020">
    <property type="term" value="C:membrane"/>
    <property type="evidence" value="ECO:0007669"/>
    <property type="project" value="UniProtKB-SubCell"/>
</dbReference>
<organism evidence="9 10">
    <name type="scientific">Anaeramoeba ignava</name>
    <name type="common">Anaerobic marine amoeba</name>
    <dbReference type="NCBI Taxonomy" id="1746090"/>
    <lineage>
        <taxon>Eukaryota</taxon>
        <taxon>Metamonada</taxon>
        <taxon>Anaeramoebidae</taxon>
        <taxon>Anaeramoeba</taxon>
    </lineage>
</organism>
<dbReference type="OrthoDB" id="537032at2759"/>
<evidence type="ECO:0000256" key="7">
    <source>
        <dbReference type="SAM" id="Phobius"/>
    </source>
</evidence>
<dbReference type="PROSITE" id="PS50922">
    <property type="entry name" value="TLC"/>
    <property type="match status" value="1"/>
</dbReference>
<keyword evidence="2 5" id="KW-0812">Transmembrane</keyword>
<feature type="transmembrane region" description="Helical" evidence="7">
    <location>
        <begin position="66"/>
        <end position="83"/>
    </location>
</feature>
<dbReference type="PANTHER" id="PTHR12560:SF0">
    <property type="entry name" value="LD18904P"/>
    <property type="match status" value="1"/>
</dbReference>
<feature type="transmembrane region" description="Helical" evidence="7">
    <location>
        <begin position="166"/>
        <end position="188"/>
    </location>
</feature>
<dbReference type="PANTHER" id="PTHR12560">
    <property type="entry name" value="LONGEVITY ASSURANCE FACTOR 1 LAG1"/>
    <property type="match status" value="1"/>
</dbReference>
<dbReference type="Pfam" id="PF03798">
    <property type="entry name" value="TRAM_LAG1_CLN8"/>
    <property type="match status" value="1"/>
</dbReference>
<comment type="caution">
    <text evidence="9">The sequence shown here is derived from an EMBL/GenBank/DDBJ whole genome shotgun (WGS) entry which is preliminary data.</text>
</comment>
<sequence>MKDLISSLVFYQLGNGSCEIGQNDLFSIGFWILVVLIFRFICSQILTPFIVKNFAKRQSPKFEETFFLSVHYILAFFFGYLVLHDKYWFRLLYMAWKDRKGLWEHDGDPFPCDVKIYYAFQLGFYIVDLPFAFFKQKQPYLILAHHITTITLIGTSWYYLHYQIGTLLMILHDISDVFLYSAQAFNYLGYSTMKTACFVPFVLTFFFFRLIILPFLDYSELIEYKGRTGFVGDVLTGGLPILVLIFMHIYWFFLILRIIYRMFVAEKPVFDIRSDDEDDEVKDDKKNNDKNTPPVQTAKPKEENSDIKKRK</sequence>
<dbReference type="GO" id="GO:0050291">
    <property type="term" value="F:sphingosine N-acyltransferase activity"/>
    <property type="evidence" value="ECO:0007669"/>
    <property type="project" value="InterPro"/>
</dbReference>
<evidence type="ECO:0000256" key="6">
    <source>
        <dbReference type="SAM" id="MobiDB-lite"/>
    </source>
</evidence>
<keyword evidence="3 7" id="KW-1133">Transmembrane helix</keyword>
<name>A0A9Q0LG25_ANAIG</name>
<reference evidence="9" key="1">
    <citation type="submission" date="2022-10" db="EMBL/GenBank/DDBJ databases">
        <title>Novel sulphate-reducing endosymbionts in the free-living metamonad Anaeramoeba.</title>
        <authorList>
            <person name="Jerlstrom-Hultqvist J."/>
            <person name="Cepicka I."/>
            <person name="Gallot-Lavallee L."/>
            <person name="Salas-Leiva D."/>
            <person name="Curtis B.A."/>
            <person name="Zahonova K."/>
            <person name="Pipaliya S."/>
            <person name="Dacks J."/>
            <person name="Roger A.J."/>
        </authorList>
    </citation>
    <scope>NUCLEOTIDE SEQUENCE</scope>
    <source>
        <strain evidence="9">BMAN</strain>
    </source>
</reference>
<dbReference type="PIRSF" id="PIRSF005225">
    <property type="entry name" value="LAG1_LAC1"/>
    <property type="match status" value="1"/>
</dbReference>
<feature type="domain" description="TLC" evidence="8">
    <location>
        <begin position="57"/>
        <end position="264"/>
    </location>
</feature>
<dbReference type="AlphaFoldDB" id="A0A9Q0LG25"/>
<evidence type="ECO:0000256" key="3">
    <source>
        <dbReference type="ARBA" id="ARBA00022989"/>
    </source>
</evidence>
<gene>
    <name evidence="9" type="ORF">M0811_09894</name>
</gene>
<feature type="transmembrane region" description="Helical" evidence="7">
    <location>
        <begin position="28"/>
        <end position="54"/>
    </location>
</feature>
<evidence type="ECO:0000259" key="8">
    <source>
        <dbReference type="PROSITE" id="PS50922"/>
    </source>
</evidence>
<dbReference type="GO" id="GO:0046513">
    <property type="term" value="P:ceramide biosynthetic process"/>
    <property type="evidence" value="ECO:0007669"/>
    <property type="project" value="InterPro"/>
</dbReference>
<dbReference type="OMA" id="THAAEFK"/>
<dbReference type="InterPro" id="IPR006634">
    <property type="entry name" value="TLC-dom"/>
</dbReference>
<dbReference type="SMART" id="SM00724">
    <property type="entry name" value="TLC"/>
    <property type="match status" value="1"/>
</dbReference>
<evidence type="ECO:0000256" key="5">
    <source>
        <dbReference type="PROSITE-ProRule" id="PRU00205"/>
    </source>
</evidence>
<keyword evidence="4 5" id="KW-0472">Membrane</keyword>
<proteinExistence type="predicted"/>
<dbReference type="Proteomes" id="UP001149090">
    <property type="component" value="Unassembled WGS sequence"/>
</dbReference>
<feature type="transmembrane region" description="Helical" evidence="7">
    <location>
        <begin position="236"/>
        <end position="260"/>
    </location>
</feature>
<feature type="transmembrane region" description="Helical" evidence="7">
    <location>
        <begin position="116"/>
        <end position="134"/>
    </location>
</feature>
<comment type="subcellular location">
    <subcellularLocation>
        <location evidence="1">Membrane</location>
        <topology evidence="1">Multi-pass membrane protein</topology>
    </subcellularLocation>
</comment>
<protein>
    <submittedName>
        <fullName evidence="9">Longevity assurance factor 1 lag1</fullName>
    </submittedName>
</protein>
<evidence type="ECO:0000256" key="2">
    <source>
        <dbReference type="ARBA" id="ARBA00022692"/>
    </source>
</evidence>
<evidence type="ECO:0000256" key="1">
    <source>
        <dbReference type="ARBA" id="ARBA00004141"/>
    </source>
</evidence>
<feature type="transmembrane region" description="Helical" evidence="7">
    <location>
        <begin position="141"/>
        <end position="160"/>
    </location>
</feature>
<accession>A0A9Q0LG25</accession>
<evidence type="ECO:0000313" key="9">
    <source>
        <dbReference type="EMBL" id="KAJ5071734.1"/>
    </source>
</evidence>
<dbReference type="EMBL" id="JAPDFW010000085">
    <property type="protein sequence ID" value="KAJ5071734.1"/>
    <property type="molecule type" value="Genomic_DNA"/>
</dbReference>